<gene>
    <name evidence="1" type="ORF">EQG66_06955</name>
</gene>
<dbReference type="Gene3D" id="3.40.50.150">
    <property type="entry name" value="Vaccinia Virus protein VP39"/>
    <property type="match status" value="1"/>
</dbReference>
<dbReference type="InterPro" id="IPR029063">
    <property type="entry name" value="SAM-dependent_MTases_sf"/>
</dbReference>
<protein>
    <submittedName>
        <fullName evidence="1">Methyltransferase</fullName>
    </submittedName>
</protein>
<reference evidence="2" key="1">
    <citation type="submission" date="2019-01" db="EMBL/GenBank/DDBJ databases">
        <title>Cytophagaceae bacterium strain CAR-16.</title>
        <authorList>
            <person name="Chen W.-M."/>
        </authorList>
    </citation>
    <scope>NUCLEOTIDE SEQUENCE [LARGE SCALE GENOMIC DNA]</scope>
    <source>
        <strain evidence="2">CHR27</strain>
    </source>
</reference>
<keyword evidence="2" id="KW-1185">Reference proteome</keyword>
<organism evidence="1 2">
    <name type="scientific">Sphingobium fluviale</name>
    <dbReference type="NCBI Taxonomy" id="2506423"/>
    <lineage>
        <taxon>Bacteria</taxon>
        <taxon>Pseudomonadati</taxon>
        <taxon>Pseudomonadota</taxon>
        <taxon>Alphaproteobacteria</taxon>
        <taxon>Sphingomonadales</taxon>
        <taxon>Sphingomonadaceae</taxon>
        <taxon>Sphingobium</taxon>
    </lineage>
</organism>
<dbReference type="PIRSF" id="PIRSF031679">
    <property type="entry name" value="Mtase_Alr7345_prd"/>
    <property type="match status" value="1"/>
</dbReference>
<proteinExistence type="predicted"/>
<keyword evidence="1" id="KW-0489">Methyltransferase</keyword>
<sequence>MLPLAFSGAPVSAQHHAAHADPAIAAAVASPARTPENLARDQYRHPAKTLSFFGVKPTDTVLEFNPGGGWYTEILAPLVAGHGHYIGAQAPGAGLDKLKARFTGAHIRFVDWPVGEAIAAGSVDTILTFRNVHNLVMKDAAPAAFATFFKLLKPGGTLGVVDHRLPESRDAAMEKTSGYLKISTVRKLAEEAGFVLEAQSEINANPKDSADWEKGVWTLPPTLTNGAADRDKYLAIGESDRMTLRFRKPKG</sequence>
<dbReference type="AlphaFoldDB" id="A0A4Q1KHJ1"/>
<dbReference type="EMBL" id="SBKP01000005">
    <property type="protein sequence ID" value="RXR29223.1"/>
    <property type="molecule type" value="Genomic_DNA"/>
</dbReference>
<dbReference type="GO" id="GO:0008168">
    <property type="term" value="F:methyltransferase activity"/>
    <property type="evidence" value="ECO:0007669"/>
    <property type="project" value="UniProtKB-KW"/>
</dbReference>
<accession>A0A4Q1KHJ1</accession>
<keyword evidence="1" id="KW-0808">Transferase</keyword>
<dbReference type="InterPro" id="IPR016980">
    <property type="entry name" value="S-AdoMet-dep_MeTrfase_Alr7345"/>
</dbReference>
<dbReference type="OrthoDB" id="9801692at2"/>
<name>A0A4Q1KHJ1_9SPHN</name>
<dbReference type="Proteomes" id="UP000290958">
    <property type="component" value="Unassembled WGS sequence"/>
</dbReference>
<dbReference type="SUPFAM" id="SSF53335">
    <property type="entry name" value="S-adenosyl-L-methionine-dependent methyltransferases"/>
    <property type="match status" value="1"/>
</dbReference>
<evidence type="ECO:0000313" key="2">
    <source>
        <dbReference type="Proteomes" id="UP000290958"/>
    </source>
</evidence>
<evidence type="ECO:0000313" key="1">
    <source>
        <dbReference type="EMBL" id="RXR29223.1"/>
    </source>
</evidence>
<dbReference type="GO" id="GO:0032259">
    <property type="term" value="P:methylation"/>
    <property type="evidence" value="ECO:0007669"/>
    <property type="project" value="UniProtKB-KW"/>
</dbReference>
<comment type="caution">
    <text evidence="1">The sequence shown here is derived from an EMBL/GenBank/DDBJ whole genome shotgun (WGS) entry which is preliminary data.</text>
</comment>